<proteinExistence type="inferred from homology"/>
<reference evidence="12" key="1">
    <citation type="submission" date="2016-10" db="EMBL/GenBank/DDBJ databases">
        <authorList>
            <person name="Varghese N."/>
            <person name="Submissions S."/>
        </authorList>
    </citation>
    <scope>NUCLEOTIDE SEQUENCE [LARGE SCALE GENOMIC DNA]</scope>
    <source>
        <strain evidence="12">IBRC-M 10761</strain>
    </source>
</reference>
<dbReference type="AlphaFoldDB" id="A0A1H6ZBM7"/>
<comment type="catalytic activity">
    <reaction evidence="1 9">
        <text>N-(5-phospho-beta-D-ribosyl)anthranilate = 1-(2-carboxyphenylamino)-1-deoxy-D-ribulose 5-phosphate</text>
        <dbReference type="Rhea" id="RHEA:21540"/>
        <dbReference type="ChEBI" id="CHEBI:18277"/>
        <dbReference type="ChEBI" id="CHEBI:58613"/>
        <dbReference type="EC" id="5.3.1.24"/>
    </reaction>
</comment>
<dbReference type="RefSeq" id="WP_244891177.1">
    <property type="nucleotide sequence ID" value="NZ_FNZH01000004.1"/>
</dbReference>
<evidence type="ECO:0000256" key="1">
    <source>
        <dbReference type="ARBA" id="ARBA00001164"/>
    </source>
</evidence>
<dbReference type="Gene3D" id="3.20.20.70">
    <property type="entry name" value="Aldolase class I"/>
    <property type="match status" value="1"/>
</dbReference>
<evidence type="ECO:0000256" key="8">
    <source>
        <dbReference type="ARBA" id="ARBA00023235"/>
    </source>
</evidence>
<dbReference type="SUPFAM" id="SSF51366">
    <property type="entry name" value="Ribulose-phoshate binding barrel"/>
    <property type="match status" value="1"/>
</dbReference>
<dbReference type="UniPathway" id="UPA00035">
    <property type="reaction ID" value="UER00042"/>
</dbReference>
<evidence type="ECO:0000256" key="2">
    <source>
        <dbReference type="ARBA" id="ARBA00004664"/>
    </source>
</evidence>
<comment type="pathway">
    <text evidence="2 9">Amino-acid biosynthesis; L-tryptophan biosynthesis; L-tryptophan from chorismate: step 3/5.</text>
</comment>
<dbReference type="InterPro" id="IPR013785">
    <property type="entry name" value="Aldolase_TIM"/>
</dbReference>
<dbReference type="STRING" id="1416801.SAMN05192553_104129"/>
<evidence type="ECO:0000313" key="11">
    <source>
        <dbReference type="EMBL" id="SEJ46970.1"/>
    </source>
</evidence>
<protein>
    <recommendedName>
        <fullName evidence="4 9">N-(5'-phosphoribosyl)anthranilate isomerase</fullName>
        <shortName evidence="9">PRAI</shortName>
        <ecNumber evidence="3 9">5.3.1.24</ecNumber>
    </recommendedName>
</protein>
<evidence type="ECO:0000259" key="10">
    <source>
        <dbReference type="Pfam" id="PF00697"/>
    </source>
</evidence>
<comment type="similarity">
    <text evidence="9">Belongs to the TrpF family.</text>
</comment>
<keyword evidence="6 9" id="KW-0822">Tryptophan biosynthesis</keyword>
<dbReference type="EC" id="5.3.1.24" evidence="3 9"/>
<dbReference type="InterPro" id="IPR011060">
    <property type="entry name" value="RibuloseP-bd_barrel"/>
</dbReference>
<dbReference type="CDD" id="cd00405">
    <property type="entry name" value="PRAI"/>
    <property type="match status" value="1"/>
</dbReference>
<name>A0A1H6ZBM7_9BACT</name>
<dbReference type="GO" id="GO:0000162">
    <property type="term" value="P:L-tryptophan biosynthetic process"/>
    <property type="evidence" value="ECO:0007669"/>
    <property type="project" value="UniProtKB-UniRule"/>
</dbReference>
<keyword evidence="8 9" id="KW-0413">Isomerase</keyword>
<evidence type="ECO:0000256" key="7">
    <source>
        <dbReference type="ARBA" id="ARBA00023141"/>
    </source>
</evidence>
<dbReference type="PANTHER" id="PTHR42894">
    <property type="entry name" value="N-(5'-PHOSPHORIBOSYL)ANTHRANILATE ISOMERASE"/>
    <property type="match status" value="1"/>
</dbReference>
<organism evidence="11 12">
    <name type="scientific">Cyclobacterium xiamenense</name>
    <dbReference type="NCBI Taxonomy" id="1297121"/>
    <lineage>
        <taxon>Bacteria</taxon>
        <taxon>Pseudomonadati</taxon>
        <taxon>Bacteroidota</taxon>
        <taxon>Cytophagia</taxon>
        <taxon>Cytophagales</taxon>
        <taxon>Cyclobacteriaceae</taxon>
        <taxon>Cyclobacterium</taxon>
    </lineage>
</organism>
<dbReference type="HAMAP" id="MF_00135">
    <property type="entry name" value="PRAI"/>
    <property type="match status" value="1"/>
</dbReference>
<keyword evidence="7 9" id="KW-0057">Aromatic amino acid biosynthesis</keyword>
<dbReference type="Pfam" id="PF00697">
    <property type="entry name" value="PRAI"/>
    <property type="match status" value="1"/>
</dbReference>
<evidence type="ECO:0000256" key="6">
    <source>
        <dbReference type="ARBA" id="ARBA00022822"/>
    </source>
</evidence>
<gene>
    <name evidence="9" type="primary">trpF</name>
    <name evidence="11" type="ORF">SAMN05192553_104129</name>
</gene>
<evidence type="ECO:0000313" key="12">
    <source>
        <dbReference type="Proteomes" id="UP000199403"/>
    </source>
</evidence>
<dbReference type="GO" id="GO:0004640">
    <property type="term" value="F:phosphoribosylanthranilate isomerase activity"/>
    <property type="evidence" value="ECO:0007669"/>
    <property type="project" value="UniProtKB-UniRule"/>
</dbReference>
<sequence length="210" mass="23847">MAEPANIRGLVDLQLVDWMGMIFYPPSRRYLPGFQVAPEFYRNIVLPKVGVFVNASAAEIQEAATTYGLDRVQLHGDESPEQVREVKQQTGLPVIKVLRIGADWAWEGLENYEEPVDFFLLDTDGPSYGGTGHRFNWEIGKQYPFHKPFLLSGGIHADHVDELVDLYRSCPQMAGIDINSKFELRPGVKNLDLIRIFASKIRQQLEKTNE</sequence>
<dbReference type="PANTHER" id="PTHR42894:SF1">
    <property type="entry name" value="N-(5'-PHOSPHORIBOSYL)ANTHRANILATE ISOMERASE"/>
    <property type="match status" value="1"/>
</dbReference>
<feature type="domain" description="N-(5'phosphoribosyl) anthranilate isomerase (PRAI)" evidence="10">
    <location>
        <begin position="45"/>
        <end position="198"/>
    </location>
</feature>
<accession>A0A1H6ZBM7</accession>
<dbReference type="EMBL" id="FNZH01000004">
    <property type="protein sequence ID" value="SEJ46970.1"/>
    <property type="molecule type" value="Genomic_DNA"/>
</dbReference>
<dbReference type="InterPro" id="IPR001240">
    <property type="entry name" value="PRAI_dom"/>
</dbReference>
<evidence type="ECO:0000256" key="5">
    <source>
        <dbReference type="ARBA" id="ARBA00022605"/>
    </source>
</evidence>
<evidence type="ECO:0000256" key="4">
    <source>
        <dbReference type="ARBA" id="ARBA00022272"/>
    </source>
</evidence>
<keyword evidence="5 9" id="KW-0028">Amino-acid biosynthesis</keyword>
<keyword evidence="12" id="KW-1185">Reference proteome</keyword>
<evidence type="ECO:0000256" key="9">
    <source>
        <dbReference type="HAMAP-Rule" id="MF_00135"/>
    </source>
</evidence>
<dbReference type="Proteomes" id="UP000199403">
    <property type="component" value="Unassembled WGS sequence"/>
</dbReference>
<dbReference type="InterPro" id="IPR044643">
    <property type="entry name" value="TrpF_fam"/>
</dbReference>
<evidence type="ECO:0000256" key="3">
    <source>
        <dbReference type="ARBA" id="ARBA00012572"/>
    </source>
</evidence>